<gene>
    <name evidence="3" type="ORF">GT019_10970</name>
</gene>
<evidence type="ECO:0000256" key="1">
    <source>
        <dbReference type="ARBA" id="ARBA00023235"/>
    </source>
</evidence>
<reference evidence="3 4" key="1">
    <citation type="submission" date="2020-01" db="EMBL/GenBank/DDBJ databases">
        <title>Paenibacillus soybeanensis sp. nov. isolated from the nodules of soybean (Glycine max(L.) Merr).</title>
        <authorList>
            <person name="Wang H."/>
        </authorList>
    </citation>
    <scope>NUCLEOTIDE SEQUENCE [LARGE SCALE GENOMIC DNA]</scope>
    <source>
        <strain evidence="3 4">T1</strain>
    </source>
</reference>
<dbReference type="Pfam" id="PF01817">
    <property type="entry name" value="CM_2"/>
    <property type="match status" value="1"/>
</dbReference>
<organism evidence="3 4">
    <name type="scientific">Paenibacillus glycinis</name>
    <dbReference type="NCBI Taxonomy" id="2697035"/>
    <lineage>
        <taxon>Bacteria</taxon>
        <taxon>Bacillati</taxon>
        <taxon>Bacillota</taxon>
        <taxon>Bacilli</taxon>
        <taxon>Bacillales</taxon>
        <taxon>Paenibacillaceae</taxon>
        <taxon>Paenibacillus</taxon>
    </lineage>
</organism>
<accession>A0ABW9XP32</accession>
<dbReference type="SMART" id="SM00830">
    <property type="entry name" value="CM_2"/>
    <property type="match status" value="1"/>
</dbReference>
<evidence type="ECO:0000313" key="4">
    <source>
        <dbReference type="Proteomes" id="UP000665561"/>
    </source>
</evidence>
<comment type="caution">
    <text evidence="3">The sequence shown here is derived from an EMBL/GenBank/DDBJ whole genome shotgun (WGS) entry which is preliminary data.</text>
</comment>
<evidence type="ECO:0000259" key="2">
    <source>
        <dbReference type="PROSITE" id="PS51168"/>
    </source>
</evidence>
<dbReference type="InterPro" id="IPR036979">
    <property type="entry name" value="CM_dom_sf"/>
</dbReference>
<dbReference type="PANTHER" id="PTHR38041">
    <property type="entry name" value="CHORISMATE MUTASE"/>
    <property type="match status" value="1"/>
</dbReference>
<dbReference type="InterPro" id="IPR036263">
    <property type="entry name" value="Chorismate_II_sf"/>
</dbReference>
<dbReference type="PANTHER" id="PTHR38041:SF1">
    <property type="entry name" value="CHORISMATE MUTASE"/>
    <property type="match status" value="1"/>
</dbReference>
<dbReference type="Gene3D" id="1.20.59.10">
    <property type="entry name" value="Chorismate mutase"/>
    <property type="match status" value="1"/>
</dbReference>
<dbReference type="EMBL" id="JAAAMV010000006">
    <property type="protein sequence ID" value="NBD24391.1"/>
    <property type="molecule type" value="Genomic_DNA"/>
</dbReference>
<sequence>MADLAELRANIDEIDRQMITLLAERFKYTEEVGIYKDQHGLSAQDPSREAQQFQKLALYAEQSGLNPRYAEQIYRHIMDLVISRHQELKTVQK</sequence>
<keyword evidence="4" id="KW-1185">Reference proteome</keyword>
<evidence type="ECO:0000313" key="3">
    <source>
        <dbReference type="EMBL" id="NBD24391.1"/>
    </source>
</evidence>
<keyword evidence="1" id="KW-0413">Isomerase</keyword>
<dbReference type="InterPro" id="IPR051331">
    <property type="entry name" value="Chorismate_mutase-related"/>
</dbReference>
<dbReference type="RefSeq" id="WP_161743189.1">
    <property type="nucleotide sequence ID" value="NZ_JAAAMV010000006.1"/>
</dbReference>
<name>A0ABW9XP32_9BACL</name>
<protein>
    <submittedName>
        <fullName evidence="3">Chorismate mutase</fullName>
    </submittedName>
</protein>
<dbReference type="SUPFAM" id="SSF48600">
    <property type="entry name" value="Chorismate mutase II"/>
    <property type="match status" value="1"/>
</dbReference>
<dbReference type="Proteomes" id="UP000665561">
    <property type="component" value="Unassembled WGS sequence"/>
</dbReference>
<dbReference type="PROSITE" id="PS51168">
    <property type="entry name" value="CHORISMATE_MUT_2"/>
    <property type="match status" value="1"/>
</dbReference>
<dbReference type="InterPro" id="IPR002701">
    <property type="entry name" value="CM_II_prokaryot"/>
</dbReference>
<feature type="domain" description="Chorismate mutase" evidence="2">
    <location>
        <begin position="1"/>
        <end position="89"/>
    </location>
</feature>
<proteinExistence type="predicted"/>